<feature type="domain" description="Threonyl/alanyl tRNA synthetase SAD" evidence="10">
    <location>
        <begin position="186"/>
        <end position="229"/>
    </location>
</feature>
<reference evidence="11" key="1">
    <citation type="submission" date="2021-01" db="EMBL/GenBank/DDBJ databases">
        <title>A chromosome-scale assembly of European eel, Anguilla anguilla.</title>
        <authorList>
            <person name="Henkel C."/>
            <person name="Jong-Raadsen S.A."/>
            <person name="Dufour S."/>
            <person name="Weltzien F.-A."/>
            <person name="Palstra A.P."/>
            <person name="Pelster B."/>
            <person name="Spaink H.P."/>
            <person name="Van Den Thillart G.E."/>
            <person name="Jansen H."/>
            <person name="Zahm M."/>
            <person name="Klopp C."/>
            <person name="Cedric C."/>
            <person name="Louis A."/>
            <person name="Berthelot C."/>
            <person name="Parey E."/>
            <person name="Roest Crollius H."/>
            <person name="Montfort J."/>
            <person name="Robinson-Rechavi M."/>
            <person name="Bucao C."/>
            <person name="Bouchez O."/>
            <person name="Gislard M."/>
            <person name="Lluch J."/>
            <person name="Milhes M."/>
            <person name="Lampietro C."/>
            <person name="Lopez Roques C."/>
            <person name="Donnadieu C."/>
            <person name="Braasch I."/>
            <person name="Desvignes T."/>
            <person name="Postlethwait J."/>
            <person name="Bobe J."/>
            <person name="Guiguen Y."/>
            <person name="Dirks R."/>
        </authorList>
    </citation>
    <scope>NUCLEOTIDE SEQUENCE</scope>
    <source>
        <strain evidence="11">Tag_6206</strain>
        <tissue evidence="11">Liver</tissue>
    </source>
</reference>
<dbReference type="SUPFAM" id="SSF55186">
    <property type="entry name" value="ThrRS/AlaRS common domain"/>
    <property type="match status" value="2"/>
</dbReference>
<dbReference type="PANTHER" id="PTHR43462">
    <property type="entry name" value="ALANYL-TRNA EDITING PROTEIN"/>
    <property type="match status" value="1"/>
</dbReference>
<comment type="caution">
    <text evidence="11">The sequence shown here is derived from an EMBL/GenBank/DDBJ whole genome shotgun (WGS) entry which is preliminary data.</text>
</comment>
<evidence type="ECO:0000256" key="4">
    <source>
        <dbReference type="ARBA" id="ARBA00022490"/>
    </source>
</evidence>
<keyword evidence="12" id="KW-1185">Reference proteome</keyword>
<dbReference type="SUPFAM" id="SSF50447">
    <property type="entry name" value="Translation proteins"/>
    <property type="match status" value="1"/>
</dbReference>
<dbReference type="EMBL" id="JAFIRN010000002">
    <property type="protein sequence ID" value="KAG5854945.1"/>
    <property type="molecule type" value="Genomic_DNA"/>
</dbReference>
<evidence type="ECO:0000256" key="2">
    <source>
        <dbReference type="ARBA" id="ARBA00004496"/>
    </source>
</evidence>
<proteinExistence type="inferred from homology"/>
<dbReference type="Proteomes" id="UP001044222">
    <property type="component" value="Unassembled WGS sequence"/>
</dbReference>
<accession>A0A9D3MUG0</accession>
<evidence type="ECO:0000256" key="9">
    <source>
        <dbReference type="SAM" id="Coils"/>
    </source>
</evidence>
<keyword evidence="4" id="KW-0963">Cytoplasm</keyword>
<evidence type="ECO:0000256" key="8">
    <source>
        <dbReference type="ARBA" id="ARBA00053555"/>
    </source>
</evidence>
<dbReference type="Gene3D" id="3.30.980.10">
    <property type="entry name" value="Threonyl-trna Synthetase, Chain A, domain 2"/>
    <property type="match status" value="2"/>
</dbReference>
<gene>
    <name evidence="11" type="ORF">ANANG_G00043460</name>
</gene>
<comment type="function">
    <text evidence="8">Functions in trans to edit the amino acid moiety from incorrectly charged tRNA(Ala).</text>
</comment>
<comment type="subcellular location">
    <subcellularLocation>
        <location evidence="2">Cytoplasm</location>
    </subcellularLocation>
</comment>
<dbReference type="Pfam" id="PF07973">
    <property type="entry name" value="tRNA_SAD"/>
    <property type="match status" value="1"/>
</dbReference>
<evidence type="ECO:0000256" key="7">
    <source>
        <dbReference type="ARBA" id="ARBA00022917"/>
    </source>
</evidence>
<dbReference type="GO" id="GO:0046872">
    <property type="term" value="F:metal ion binding"/>
    <property type="evidence" value="ECO:0007669"/>
    <property type="project" value="UniProtKB-KW"/>
</dbReference>
<evidence type="ECO:0000259" key="10">
    <source>
        <dbReference type="SMART" id="SM00863"/>
    </source>
</evidence>
<evidence type="ECO:0000256" key="6">
    <source>
        <dbReference type="ARBA" id="ARBA00022833"/>
    </source>
</evidence>
<dbReference type="GO" id="GO:0005737">
    <property type="term" value="C:cytoplasm"/>
    <property type="evidence" value="ECO:0007669"/>
    <property type="project" value="UniProtKB-SubCell"/>
</dbReference>
<dbReference type="FunFam" id="2.40.30.130:FF:000003">
    <property type="entry name" value="alanyl-tRNA editing protein Aarsd1"/>
    <property type="match status" value="1"/>
</dbReference>
<dbReference type="FunFam" id="3.30.980.10:FF:000007">
    <property type="entry name" value="alanyl-tRNA editing protein Aarsd1"/>
    <property type="match status" value="1"/>
</dbReference>
<comment type="similarity">
    <text evidence="3">Belongs to the class-II aminoacyl-tRNA synthetase family. Alax-L subfamily.</text>
</comment>
<organism evidence="11 12">
    <name type="scientific">Anguilla anguilla</name>
    <name type="common">European freshwater eel</name>
    <name type="synonym">Muraena anguilla</name>
    <dbReference type="NCBI Taxonomy" id="7936"/>
    <lineage>
        <taxon>Eukaryota</taxon>
        <taxon>Metazoa</taxon>
        <taxon>Chordata</taxon>
        <taxon>Craniata</taxon>
        <taxon>Vertebrata</taxon>
        <taxon>Euteleostomi</taxon>
        <taxon>Actinopterygii</taxon>
        <taxon>Neopterygii</taxon>
        <taxon>Teleostei</taxon>
        <taxon>Anguilliformes</taxon>
        <taxon>Anguillidae</taxon>
        <taxon>Anguilla</taxon>
    </lineage>
</organism>
<dbReference type="AlphaFoldDB" id="A0A9D3MUG0"/>
<evidence type="ECO:0000256" key="1">
    <source>
        <dbReference type="ARBA" id="ARBA00001947"/>
    </source>
</evidence>
<comment type="cofactor">
    <cofactor evidence="1">
        <name>Zn(2+)</name>
        <dbReference type="ChEBI" id="CHEBI:29105"/>
    </cofactor>
</comment>
<dbReference type="InterPro" id="IPR051335">
    <property type="entry name" value="Alanyl-tRNA_Editing_Enzymes"/>
</dbReference>
<protein>
    <recommendedName>
        <fullName evidence="10">Threonyl/alanyl tRNA synthetase SAD domain-containing protein</fullName>
    </recommendedName>
</protein>
<feature type="coiled-coil region" evidence="9">
    <location>
        <begin position="456"/>
        <end position="483"/>
    </location>
</feature>
<dbReference type="Gene3D" id="2.40.30.130">
    <property type="match status" value="1"/>
</dbReference>
<keyword evidence="9" id="KW-0175">Coiled coil</keyword>
<dbReference type="InterPro" id="IPR012947">
    <property type="entry name" value="tRNA_SAD"/>
</dbReference>
<keyword evidence="7" id="KW-0648">Protein biosynthesis</keyword>
<evidence type="ECO:0000256" key="5">
    <source>
        <dbReference type="ARBA" id="ARBA00022723"/>
    </source>
</evidence>
<sequence>MAFQCQRDCYMQEFITTVASCSPAELKRENGGKKEKVKGFNVILKDTILFPEGGGQPDDRGTIGPVPVLRVTRQGSEAVHFVESALEVGSEARLEVDWERRFDHMQQHSGQHLVTALADRIWGRQRSVIELDTAAVKPGEMEALEDAVNQKIREHVPVTVQLLSLDDPAVEKVRSRGLPDDHAGPVRIIDIEGVDANMCCGTHVSNLSHLQVIKILGTEKGKKNKTNLIFLAWKPGSEVCGEKLQHGASADILTQPDDRGTIGPVPVLRVTRQGSEAVHFVESALEVGSEARLEVDWERRFDHMQQHSGQHLVTALADSMFGYKTTSWDLGRQRSVIELDTAAVKPGEMEALEDAVNQKIREHVPVTVQLLSLDDPAVEKVRSRGLPDDHAGPVRIIDIEGRRQHVLRDPCVQPQPPTGKKNKTNLIFLAGNRVLKYAEKSYSTERSLTSLLKTGADDHVEAVDKLQKSVKVLQKNNLNLLRDMAVLIAENFKNNPNRGDLFCLHRKDGDNEFMNIIANEIGTEDTVLFLTVGDEKGAGLFLLAGPVGIVDELGPRVAELLEGKGAGKRGRFQGKANRMARRGEVEALLREHCRHRGSGEE</sequence>
<evidence type="ECO:0000313" key="11">
    <source>
        <dbReference type="EMBL" id="KAG5854945.1"/>
    </source>
</evidence>
<dbReference type="GO" id="GO:0002196">
    <property type="term" value="F:Ser-tRNA(Ala) deacylase activity"/>
    <property type="evidence" value="ECO:0007669"/>
    <property type="project" value="TreeGrafter"/>
</dbReference>
<dbReference type="SMART" id="SM00863">
    <property type="entry name" value="tRNA_SAD"/>
    <property type="match status" value="1"/>
</dbReference>
<dbReference type="GO" id="GO:0005524">
    <property type="term" value="F:ATP binding"/>
    <property type="evidence" value="ECO:0007669"/>
    <property type="project" value="InterPro"/>
</dbReference>
<name>A0A9D3MUG0_ANGAN</name>
<keyword evidence="5" id="KW-0479">Metal-binding</keyword>
<evidence type="ECO:0000256" key="3">
    <source>
        <dbReference type="ARBA" id="ARBA00008429"/>
    </source>
</evidence>
<dbReference type="GO" id="GO:0004812">
    <property type="term" value="F:aminoacyl-tRNA ligase activity"/>
    <property type="evidence" value="ECO:0007669"/>
    <property type="project" value="InterPro"/>
</dbReference>
<dbReference type="PANTHER" id="PTHR43462:SF1">
    <property type="entry name" value="ALANYL-TRNA EDITING PROTEIN AARSD1"/>
    <property type="match status" value="1"/>
</dbReference>
<dbReference type="InterPro" id="IPR018163">
    <property type="entry name" value="Thr/Ala-tRNA-synth_IIc_edit"/>
</dbReference>
<dbReference type="GO" id="GO:0043039">
    <property type="term" value="P:tRNA aminoacylation"/>
    <property type="evidence" value="ECO:0007669"/>
    <property type="project" value="InterPro"/>
</dbReference>
<keyword evidence="6" id="KW-0862">Zinc</keyword>
<evidence type="ECO:0000313" key="12">
    <source>
        <dbReference type="Proteomes" id="UP001044222"/>
    </source>
</evidence>
<dbReference type="GO" id="GO:0006412">
    <property type="term" value="P:translation"/>
    <property type="evidence" value="ECO:0007669"/>
    <property type="project" value="UniProtKB-KW"/>
</dbReference>
<dbReference type="InterPro" id="IPR009000">
    <property type="entry name" value="Transl_B-barrel_sf"/>
</dbReference>